<dbReference type="AlphaFoldDB" id="A0A9W6KJ18"/>
<dbReference type="Gene3D" id="3.90.1750.20">
    <property type="entry name" value="Putative Large Serine Recombinase, Chain B, Domain 2"/>
    <property type="match status" value="1"/>
</dbReference>
<dbReference type="InterPro" id="IPR011109">
    <property type="entry name" value="DNA_bind_recombinase_dom"/>
</dbReference>
<dbReference type="CDD" id="cd00338">
    <property type="entry name" value="Ser_Recombinase"/>
    <property type="match status" value="1"/>
</dbReference>
<organism evidence="3 4">
    <name type="scientific">Dactylosporangium matsuzakiense</name>
    <dbReference type="NCBI Taxonomy" id="53360"/>
    <lineage>
        <taxon>Bacteria</taxon>
        <taxon>Bacillati</taxon>
        <taxon>Actinomycetota</taxon>
        <taxon>Actinomycetes</taxon>
        <taxon>Micromonosporales</taxon>
        <taxon>Micromonosporaceae</taxon>
        <taxon>Dactylosporangium</taxon>
    </lineage>
</organism>
<dbReference type="PANTHER" id="PTHR30461">
    <property type="entry name" value="DNA-INVERTASE FROM LAMBDOID PROPHAGE"/>
    <property type="match status" value="1"/>
</dbReference>
<dbReference type="PROSITE" id="PS51737">
    <property type="entry name" value="RECOMBINASE_DNA_BIND"/>
    <property type="match status" value="1"/>
</dbReference>
<dbReference type="InterPro" id="IPR038109">
    <property type="entry name" value="DNA_bind_recomb_sf"/>
</dbReference>
<dbReference type="GO" id="GO:0000150">
    <property type="term" value="F:DNA strand exchange activity"/>
    <property type="evidence" value="ECO:0007669"/>
    <property type="project" value="InterPro"/>
</dbReference>
<dbReference type="InterPro" id="IPR036162">
    <property type="entry name" value="Resolvase-like_N_sf"/>
</dbReference>
<evidence type="ECO:0000313" key="3">
    <source>
        <dbReference type="EMBL" id="GLL02103.1"/>
    </source>
</evidence>
<keyword evidence="4" id="KW-1185">Reference proteome</keyword>
<dbReference type="InterPro" id="IPR050639">
    <property type="entry name" value="SSR_resolvase"/>
</dbReference>
<dbReference type="InterPro" id="IPR038717">
    <property type="entry name" value="Tc1-like_DDE_dom"/>
</dbReference>
<reference evidence="3" key="1">
    <citation type="journal article" date="2014" name="Int. J. Syst. Evol. Microbiol.">
        <title>Complete genome sequence of Corynebacterium casei LMG S-19264T (=DSM 44701T), isolated from a smear-ripened cheese.</title>
        <authorList>
            <consortium name="US DOE Joint Genome Institute (JGI-PGF)"/>
            <person name="Walter F."/>
            <person name="Albersmeier A."/>
            <person name="Kalinowski J."/>
            <person name="Ruckert C."/>
        </authorList>
    </citation>
    <scope>NUCLEOTIDE SEQUENCE</scope>
    <source>
        <strain evidence="3">VKM Ac-1321</strain>
    </source>
</reference>
<dbReference type="EMBL" id="BSFP01000021">
    <property type="protein sequence ID" value="GLL02103.1"/>
    <property type="molecule type" value="Genomic_DNA"/>
</dbReference>
<evidence type="ECO:0000256" key="1">
    <source>
        <dbReference type="SAM" id="MobiDB-lite"/>
    </source>
</evidence>
<sequence length="592" mass="66053">MAGVLAYRPDRSRAKLIFQTKPGSYNTDSLIEFLKQLRRHLRGKPVILIWDGLSAHRSKDMKAWLASQQHWLTVEQLPGYAHDLNPMDWSGATSRTPNWPTSAPTSSTTPTPPPTPACTASAATTNSASTSSTTPAYDYDHHSNPERSLTSWLEQARPAGQARRRRPGDEDGLRFAFYGRVSTADFQERASSRRWQRDAAEDLVAGHGVIVAEFFDIDRSRRLPWRDRPQAATLLQSLADPDRKFDAVVVGEYERAFFGDQALTVLPLLDAAGVRLWLPESHGPVDLNEPSHQALVMLLGAQSKPEVLRARFRALTAMRAQARDEGRFLGGRPLFGYRLVDAGPHPNPMHAKWGRRLQRYDPDPVTAPTVRWIFAQRLLGSSVSSIAAELNRTAVPCPSQADPGRNRHRAGSGWMLTTVQAILGNAKYTGRQVWNRQPAHHTPPHLPGPSRIQRWTGTDDWVVSTKVVHPALVTDADFVAVQRLTAAAVDDGPVHRYELVGLLRCGRCGRVLDPCWSHGRAAYRCRHGYTSARAQRERPRNLYVREDRMLGIVRDLFAAADVATRTAALVEHLRREHVMVICAETGCSLQPQ</sequence>
<comment type="caution">
    <text evidence="3">The sequence shown here is derived from an EMBL/GenBank/DDBJ whole genome shotgun (WGS) entry which is preliminary data.</text>
</comment>
<dbReference type="Pfam" id="PF07508">
    <property type="entry name" value="Recombinase"/>
    <property type="match status" value="1"/>
</dbReference>
<protein>
    <recommendedName>
        <fullName evidence="2">Recombinase domain-containing protein</fullName>
    </recommendedName>
</protein>
<dbReference type="SMART" id="SM00857">
    <property type="entry name" value="Resolvase"/>
    <property type="match status" value="1"/>
</dbReference>
<evidence type="ECO:0000259" key="2">
    <source>
        <dbReference type="PROSITE" id="PS51737"/>
    </source>
</evidence>
<accession>A0A9W6KJ18</accession>
<dbReference type="Proteomes" id="UP001143480">
    <property type="component" value="Unassembled WGS sequence"/>
</dbReference>
<dbReference type="SUPFAM" id="SSF53041">
    <property type="entry name" value="Resolvase-like"/>
    <property type="match status" value="1"/>
</dbReference>
<proteinExistence type="predicted"/>
<dbReference type="Pfam" id="PF13358">
    <property type="entry name" value="DDE_3"/>
    <property type="match status" value="1"/>
</dbReference>
<name>A0A9W6KJ18_9ACTN</name>
<dbReference type="PANTHER" id="PTHR30461:SF23">
    <property type="entry name" value="DNA RECOMBINASE-RELATED"/>
    <property type="match status" value="1"/>
</dbReference>
<dbReference type="Pfam" id="PF13408">
    <property type="entry name" value="Zn_ribbon_recom"/>
    <property type="match status" value="1"/>
</dbReference>
<dbReference type="InterPro" id="IPR025827">
    <property type="entry name" value="Zn_ribbon_recom_dom"/>
</dbReference>
<feature type="domain" description="Recombinase" evidence="2">
    <location>
        <begin position="334"/>
        <end position="491"/>
    </location>
</feature>
<feature type="compositionally biased region" description="Low complexity" evidence="1">
    <location>
        <begin position="117"/>
        <end position="136"/>
    </location>
</feature>
<reference evidence="3" key="2">
    <citation type="submission" date="2023-01" db="EMBL/GenBank/DDBJ databases">
        <authorList>
            <person name="Sun Q."/>
            <person name="Evtushenko L."/>
        </authorList>
    </citation>
    <scope>NUCLEOTIDE SEQUENCE</scope>
    <source>
        <strain evidence="3">VKM Ac-1321</strain>
    </source>
</reference>
<dbReference type="InterPro" id="IPR006119">
    <property type="entry name" value="Resolv_N"/>
</dbReference>
<dbReference type="Gene3D" id="3.40.50.1390">
    <property type="entry name" value="Resolvase, N-terminal catalytic domain"/>
    <property type="match status" value="1"/>
</dbReference>
<dbReference type="GO" id="GO:0003677">
    <property type="term" value="F:DNA binding"/>
    <property type="evidence" value="ECO:0007669"/>
    <property type="project" value="InterPro"/>
</dbReference>
<evidence type="ECO:0000313" key="4">
    <source>
        <dbReference type="Proteomes" id="UP001143480"/>
    </source>
</evidence>
<feature type="compositionally biased region" description="Low complexity" evidence="1">
    <location>
        <begin position="100"/>
        <end position="109"/>
    </location>
</feature>
<dbReference type="Gene3D" id="3.30.420.10">
    <property type="entry name" value="Ribonuclease H-like superfamily/Ribonuclease H"/>
    <property type="match status" value="1"/>
</dbReference>
<dbReference type="InterPro" id="IPR036397">
    <property type="entry name" value="RNaseH_sf"/>
</dbReference>
<feature type="region of interest" description="Disordered" evidence="1">
    <location>
        <begin position="88"/>
        <end position="170"/>
    </location>
</feature>
<gene>
    <name evidence="3" type="ORF">GCM10017581_038450</name>
</gene>